<dbReference type="PANTHER" id="PTHR45138:SF9">
    <property type="entry name" value="DIGUANYLATE CYCLASE DGCM-RELATED"/>
    <property type="match status" value="1"/>
</dbReference>
<protein>
    <submittedName>
        <fullName evidence="2">GGDEF domain-containing protein</fullName>
    </submittedName>
</protein>
<dbReference type="GO" id="GO:0052621">
    <property type="term" value="F:diguanylate cyclase activity"/>
    <property type="evidence" value="ECO:0007669"/>
    <property type="project" value="TreeGrafter"/>
</dbReference>
<gene>
    <name evidence="2" type="ORF">B0537_12660</name>
</gene>
<accession>A0A1S6J0P9</accession>
<dbReference type="FunFam" id="3.30.70.270:FF:000001">
    <property type="entry name" value="Diguanylate cyclase domain protein"/>
    <property type="match status" value="1"/>
</dbReference>
<dbReference type="Pfam" id="PF00990">
    <property type="entry name" value="GGDEF"/>
    <property type="match status" value="1"/>
</dbReference>
<dbReference type="InterPro" id="IPR029787">
    <property type="entry name" value="Nucleotide_cyclase"/>
</dbReference>
<dbReference type="Proteomes" id="UP000189464">
    <property type="component" value="Chromosome"/>
</dbReference>
<dbReference type="InterPro" id="IPR050469">
    <property type="entry name" value="Diguanylate_Cyclase"/>
</dbReference>
<dbReference type="InterPro" id="IPR029016">
    <property type="entry name" value="GAF-like_dom_sf"/>
</dbReference>
<dbReference type="STRING" id="1833852.B0537_12660"/>
<dbReference type="Gene3D" id="3.30.450.40">
    <property type="match status" value="1"/>
</dbReference>
<dbReference type="SMART" id="SM00267">
    <property type="entry name" value="GGDEF"/>
    <property type="match status" value="1"/>
</dbReference>
<dbReference type="SUPFAM" id="SSF55781">
    <property type="entry name" value="GAF domain-like"/>
    <property type="match status" value="1"/>
</dbReference>
<organism evidence="2 3">
    <name type="scientific">Desulforamulus ferrireducens</name>
    <dbReference type="NCBI Taxonomy" id="1833852"/>
    <lineage>
        <taxon>Bacteria</taxon>
        <taxon>Bacillati</taxon>
        <taxon>Bacillota</taxon>
        <taxon>Clostridia</taxon>
        <taxon>Eubacteriales</taxon>
        <taxon>Peptococcaceae</taxon>
        <taxon>Desulforamulus</taxon>
    </lineage>
</organism>
<evidence type="ECO:0000313" key="2">
    <source>
        <dbReference type="EMBL" id="AQS60605.1"/>
    </source>
</evidence>
<dbReference type="Gene3D" id="3.30.70.270">
    <property type="match status" value="1"/>
</dbReference>
<sequence length="338" mass="38381">MMNKYKELLKINEKLTQLHWIVAQVAGENDLNTMHNLILNGFMQIAEVPGCHFIILDDNGQPIHMVKRSINDNPFISCAAYQKILKHVNTIGLQDLFLPDTHFCRDCQGECGLAMLQILPLYNKHGNPLAVLLAQHQNHPKKSEETQMILELFTIQVSLALENAMLNKKFENLSITDALTGLYNHRYFAERLQKEINLCSFMPKQLCLIMLDVDRFKNYNDSFGHPAGDQVLKIMSRIFIKNIGPKDVVARYGGEEFAFILPDTTLQESIYRAEKIRFAVENTEFPYRPVTASLGIAHYPAHTLQINELLQLADKALYQAKAAGRNRVVVASEIVDGS</sequence>
<evidence type="ECO:0000313" key="3">
    <source>
        <dbReference type="Proteomes" id="UP000189464"/>
    </source>
</evidence>
<feature type="domain" description="GGDEF" evidence="1">
    <location>
        <begin position="204"/>
        <end position="333"/>
    </location>
</feature>
<evidence type="ECO:0000259" key="1">
    <source>
        <dbReference type="PROSITE" id="PS50887"/>
    </source>
</evidence>
<dbReference type="NCBIfam" id="TIGR00254">
    <property type="entry name" value="GGDEF"/>
    <property type="match status" value="1"/>
</dbReference>
<dbReference type="SUPFAM" id="SSF55073">
    <property type="entry name" value="Nucleotide cyclase"/>
    <property type="match status" value="1"/>
</dbReference>
<dbReference type="InterPro" id="IPR000160">
    <property type="entry name" value="GGDEF_dom"/>
</dbReference>
<name>A0A1S6J0P9_9FIRM</name>
<dbReference type="KEGG" id="dfg:B0537_12660"/>
<dbReference type="GO" id="GO:0005886">
    <property type="term" value="C:plasma membrane"/>
    <property type="evidence" value="ECO:0007669"/>
    <property type="project" value="TreeGrafter"/>
</dbReference>
<reference evidence="2 3" key="1">
    <citation type="journal article" date="2016" name="Int. J. Syst. Evol. Microbiol.">
        <title>Desulfotomaculum ferrireducens sp. nov., a moderately thermophilic sulfate-reducing and dissimilatory Fe(III)-reducing bacterium isolated from compost.</title>
        <authorList>
            <person name="Yang G."/>
            <person name="Guo J."/>
            <person name="Zhuang L."/>
            <person name="Yuan Y."/>
            <person name="Zhou S."/>
        </authorList>
    </citation>
    <scope>NUCLEOTIDE SEQUENCE [LARGE SCALE GENOMIC DNA]</scope>
    <source>
        <strain evidence="2 3">GSS09</strain>
    </source>
</reference>
<dbReference type="EMBL" id="CP019698">
    <property type="protein sequence ID" value="AQS60605.1"/>
    <property type="molecule type" value="Genomic_DNA"/>
</dbReference>
<dbReference type="PANTHER" id="PTHR45138">
    <property type="entry name" value="REGULATORY COMPONENTS OF SENSORY TRANSDUCTION SYSTEM"/>
    <property type="match status" value="1"/>
</dbReference>
<dbReference type="CDD" id="cd01949">
    <property type="entry name" value="GGDEF"/>
    <property type="match status" value="1"/>
</dbReference>
<keyword evidence="3" id="KW-1185">Reference proteome</keyword>
<dbReference type="OrthoDB" id="9783388at2"/>
<dbReference type="AlphaFoldDB" id="A0A1S6J0P9"/>
<dbReference type="GO" id="GO:1902201">
    <property type="term" value="P:negative regulation of bacterial-type flagellum-dependent cell motility"/>
    <property type="evidence" value="ECO:0007669"/>
    <property type="project" value="TreeGrafter"/>
</dbReference>
<proteinExistence type="predicted"/>
<dbReference type="InterPro" id="IPR043128">
    <property type="entry name" value="Rev_trsase/Diguanyl_cyclase"/>
</dbReference>
<dbReference type="GO" id="GO:0043709">
    <property type="term" value="P:cell adhesion involved in single-species biofilm formation"/>
    <property type="evidence" value="ECO:0007669"/>
    <property type="project" value="TreeGrafter"/>
</dbReference>
<dbReference type="PROSITE" id="PS50887">
    <property type="entry name" value="GGDEF"/>
    <property type="match status" value="1"/>
</dbReference>